<organism evidence="1 2">
    <name type="scientific">Melanomma pulvis-pyrius CBS 109.77</name>
    <dbReference type="NCBI Taxonomy" id="1314802"/>
    <lineage>
        <taxon>Eukaryota</taxon>
        <taxon>Fungi</taxon>
        <taxon>Dikarya</taxon>
        <taxon>Ascomycota</taxon>
        <taxon>Pezizomycotina</taxon>
        <taxon>Dothideomycetes</taxon>
        <taxon>Pleosporomycetidae</taxon>
        <taxon>Pleosporales</taxon>
        <taxon>Melanommataceae</taxon>
        <taxon>Melanomma</taxon>
    </lineage>
</organism>
<protein>
    <recommendedName>
        <fullName evidence="3">F-box domain-containing protein</fullName>
    </recommendedName>
</protein>
<dbReference type="Proteomes" id="UP000799757">
    <property type="component" value="Unassembled WGS sequence"/>
</dbReference>
<gene>
    <name evidence="1" type="ORF">K505DRAFT_293097</name>
</gene>
<dbReference type="OrthoDB" id="3140657at2759"/>
<evidence type="ECO:0000313" key="2">
    <source>
        <dbReference type="Proteomes" id="UP000799757"/>
    </source>
</evidence>
<evidence type="ECO:0008006" key="3">
    <source>
        <dbReference type="Google" id="ProtNLM"/>
    </source>
</evidence>
<sequence>MFDLPVELQRHCVKYLDVDTVKSLRTVHKGTLSLSTEELFRVVNLFPGNESASKYIKIIENSKLNPLVRKVVFNTSDPDDDDRDGNEEKDIDEEFKNSMRLVGRFENLSEVELKFDDECAAADKNGWDKEVQETVDFRTSMLKKFFKSLNHPTHPATKVDSLTIKHLQDHTVIYDNENFKAVRSRLKKLALFIATEVDDASPENSISMKACHQMFKHDLLDHWLKPLQSQLTHLTIYCDAYWGLWPFCDLQQVHFPHLKSLSLGNFSIAHDWQVDWILSHGSSLEELILDDCPILITLRLESRQCGPNFPELVPTSSDRKPSEYEYVTHVKDVEMRWHEILPRLQKGLSNLKKFAMGHGKWNESLCFEERYEMLPMLLLNRYCIFDCGIGPSHYETYSESWGREEIKFPDCDERDMAALEALVQVVEVRNRM</sequence>
<evidence type="ECO:0000313" key="1">
    <source>
        <dbReference type="EMBL" id="KAF2800184.1"/>
    </source>
</evidence>
<dbReference type="EMBL" id="MU001751">
    <property type="protein sequence ID" value="KAF2800184.1"/>
    <property type="molecule type" value="Genomic_DNA"/>
</dbReference>
<dbReference type="PANTHER" id="PTHR42057:SF2">
    <property type="entry name" value="F-BOX DOMAIN PROTEIN (AFU_ORTHOLOGUE AFUA_4G00200)-RELATED"/>
    <property type="match status" value="1"/>
</dbReference>
<reference evidence="1" key="1">
    <citation type="journal article" date="2020" name="Stud. Mycol.">
        <title>101 Dothideomycetes genomes: a test case for predicting lifestyles and emergence of pathogens.</title>
        <authorList>
            <person name="Haridas S."/>
            <person name="Albert R."/>
            <person name="Binder M."/>
            <person name="Bloem J."/>
            <person name="Labutti K."/>
            <person name="Salamov A."/>
            <person name="Andreopoulos B."/>
            <person name="Baker S."/>
            <person name="Barry K."/>
            <person name="Bills G."/>
            <person name="Bluhm B."/>
            <person name="Cannon C."/>
            <person name="Castanera R."/>
            <person name="Culley D."/>
            <person name="Daum C."/>
            <person name="Ezra D."/>
            <person name="Gonzalez J."/>
            <person name="Henrissat B."/>
            <person name="Kuo A."/>
            <person name="Liang C."/>
            <person name="Lipzen A."/>
            <person name="Lutzoni F."/>
            <person name="Magnuson J."/>
            <person name="Mondo S."/>
            <person name="Nolan M."/>
            <person name="Ohm R."/>
            <person name="Pangilinan J."/>
            <person name="Park H.-J."/>
            <person name="Ramirez L."/>
            <person name="Alfaro M."/>
            <person name="Sun H."/>
            <person name="Tritt A."/>
            <person name="Yoshinaga Y."/>
            <person name="Zwiers L.-H."/>
            <person name="Turgeon B."/>
            <person name="Goodwin S."/>
            <person name="Spatafora J."/>
            <person name="Crous P."/>
            <person name="Grigoriev I."/>
        </authorList>
    </citation>
    <scope>NUCLEOTIDE SEQUENCE</scope>
    <source>
        <strain evidence="1">CBS 109.77</strain>
    </source>
</reference>
<proteinExistence type="predicted"/>
<dbReference type="AlphaFoldDB" id="A0A6A6XWQ3"/>
<dbReference type="InterPro" id="IPR032675">
    <property type="entry name" value="LRR_dom_sf"/>
</dbReference>
<dbReference type="PANTHER" id="PTHR42057">
    <property type="entry name" value="F-BOX DOMAIN PROTEIN (AFU_ORTHOLOGUE AFUA_4G00200)"/>
    <property type="match status" value="1"/>
</dbReference>
<dbReference type="SUPFAM" id="SSF52047">
    <property type="entry name" value="RNI-like"/>
    <property type="match status" value="1"/>
</dbReference>
<keyword evidence="2" id="KW-1185">Reference proteome</keyword>
<accession>A0A6A6XWQ3</accession>
<dbReference type="Gene3D" id="3.80.10.10">
    <property type="entry name" value="Ribonuclease Inhibitor"/>
    <property type="match status" value="1"/>
</dbReference>
<name>A0A6A6XWQ3_9PLEO</name>